<gene>
    <name evidence="3" type="ORF">BYL167_LOCUS22512</name>
    <name evidence="4" type="ORF">BYL167_LOCUS22617</name>
    <name evidence="5" type="ORF">SMN809_LOCUS25080</name>
</gene>
<evidence type="ECO:0000256" key="1">
    <source>
        <dbReference type="PROSITE-ProRule" id="PRU00076"/>
    </source>
</evidence>
<comment type="caution">
    <text evidence="4">The sequence shown here is derived from an EMBL/GenBank/DDBJ whole genome shotgun (WGS) entry which is preliminary data.</text>
</comment>
<dbReference type="Proteomes" id="UP000681967">
    <property type="component" value="Unassembled WGS sequence"/>
</dbReference>
<dbReference type="AlphaFoldDB" id="A0A8S2RN46"/>
<evidence type="ECO:0000313" key="6">
    <source>
        <dbReference type="Proteomes" id="UP000681967"/>
    </source>
</evidence>
<sequence length="37" mass="3883">MNGGKCLPTTGGYHCLCTASFTGRFCEISIDPCTSNP</sequence>
<name>A0A8S2RN46_9BILA</name>
<dbReference type="CDD" id="cd00054">
    <property type="entry name" value="EGF_CA"/>
    <property type="match status" value="1"/>
</dbReference>
<proteinExistence type="predicted"/>
<dbReference type="EMBL" id="CAJOBI010031763">
    <property type="protein sequence ID" value="CAF4276749.1"/>
    <property type="molecule type" value="Genomic_DNA"/>
</dbReference>
<evidence type="ECO:0000259" key="2">
    <source>
        <dbReference type="PROSITE" id="PS50026"/>
    </source>
</evidence>
<dbReference type="EMBL" id="CAJOBH010013593">
    <property type="protein sequence ID" value="CAF4176194.1"/>
    <property type="molecule type" value="Genomic_DNA"/>
</dbReference>
<comment type="caution">
    <text evidence="1">Lacks conserved residue(s) required for the propagation of feature annotation.</text>
</comment>
<dbReference type="EMBL" id="CAJOBH010013207">
    <property type="protein sequence ID" value="CAF4173818.1"/>
    <property type="molecule type" value="Genomic_DNA"/>
</dbReference>
<feature type="domain" description="EGF-like" evidence="2">
    <location>
        <begin position="1"/>
        <end position="27"/>
    </location>
</feature>
<keyword evidence="1" id="KW-0245">EGF-like domain</keyword>
<evidence type="ECO:0000313" key="3">
    <source>
        <dbReference type="EMBL" id="CAF4173818.1"/>
    </source>
</evidence>
<keyword evidence="1" id="KW-1015">Disulfide bond</keyword>
<accession>A0A8S2RN46</accession>
<reference evidence="4" key="1">
    <citation type="submission" date="2021-02" db="EMBL/GenBank/DDBJ databases">
        <authorList>
            <person name="Nowell W R."/>
        </authorList>
    </citation>
    <scope>NUCLEOTIDE SEQUENCE</scope>
</reference>
<feature type="non-terminal residue" evidence="4">
    <location>
        <position position="1"/>
    </location>
</feature>
<dbReference type="PROSITE" id="PS00022">
    <property type="entry name" value="EGF_1"/>
    <property type="match status" value="1"/>
</dbReference>
<dbReference type="InterPro" id="IPR000742">
    <property type="entry name" value="EGF"/>
</dbReference>
<dbReference type="SUPFAM" id="SSF57196">
    <property type="entry name" value="EGF/Laminin"/>
    <property type="match status" value="1"/>
</dbReference>
<dbReference type="Proteomes" id="UP000676336">
    <property type="component" value="Unassembled WGS sequence"/>
</dbReference>
<dbReference type="Pfam" id="PF00008">
    <property type="entry name" value="EGF"/>
    <property type="match status" value="1"/>
</dbReference>
<protein>
    <recommendedName>
        <fullName evidence="2">EGF-like domain-containing protein</fullName>
    </recommendedName>
</protein>
<evidence type="ECO:0000313" key="4">
    <source>
        <dbReference type="EMBL" id="CAF4176194.1"/>
    </source>
</evidence>
<organism evidence="4 6">
    <name type="scientific">Rotaria magnacalcarata</name>
    <dbReference type="NCBI Taxonomy" id="392030"/>
    <lineage>
        <taxon>Eukaryota</taxon>
        <taxon>Metazoa</taxon>
        <taxon>Spiralia</taxon>
        <taxon>Gnathifera</taxon>
        <taxon>Rotifera</taxon>
        <taxon>Eurotatoria</taxon>
        <taxon>Bdelloidea</taxon>
        <taxon>Philodinida</taxon>
        <taxon>Philodinidae</taxon>
        <taxon>Rotaria</taxon>
    </lineage>
</organism>
<feature type="disulfide bond" evidence="1">
    <location>
        <begin position="17"/>
        <end position="26"/>
    </location>
</feature>
<dbReference type="PROSITE" id="PS50026">
    <property type="entry name" value="EGF_3"/>
    <property type="match status" value="1"/>
</dbReference>
<dbReference type="Gene3D" id="2.10.25.10">
    <property type="entry name" value="Laminin"/>
    <property type="match status" value="1"/>
</dbReference>
<evidence type="ECO:0000313" key="5">
    <source>
        <dbReference type="EMBL" id="CAF4276749.1"/>
    </source>
</evidence>